<dbReference type="EMBL" id="JXMU01000032">
    <property type="protein sequence ID" value="KPB00067.1"/>
    <property type="molecule type" value="Genomic_DNA"/>
</dbReference>
<sequence>MLRALVMTTIMICSTMSANANAFHLNPSQTRTSLSMRTFDQTTIPIGYFEYCKRYQERCARPAGGSIIELTQQRWNEIVNVNYQVNSTVEPLTDPEIFGVEELWEYPTNFGDCEDYVLQKRKTLNEMGYPLGSLLITVARDAQGGGHAVLTVVTDRGDYILDNVEQNVMLWQDAELYYLKRQSGSDPNLWVSLVQN</sequence>
<dbReference type="OrthoDB" id="7206808at2"/>
<dbReference type="RefSeq" id="WP_054000380.1">
    <property type="nucleotide sequence ID" value="NZ_JXMU01000032.1"/>
</dbReference>
<dbReference type="InterPro" id="IPR010319">
    <property type="entry name" value="Transglutaminase-like_Cys_pept"/>
</dbReference>
<gene>
    <name evidence="2" type="ORF">SU32_15950</name>
</gene>
<dbReference type="PANTHER" id="PTHR39327:SF1">
    <property type="entry name" value="BLR5470 PROTEIN"/>
    <property type="match status" value="1"/>
</dbReference>
<accession>A0A0M9GKQ5</accession>
<feature type="signal peptide" evidence="1">
    <location>
        <begin position="1"/>
        <end position="20"/>
    </location>
</feature>
<reference evidence="2 3" key="1">
    <citation type="submission" date="2015-01" db="EMBL/GenBank/DDBJ databases">
        <title>Ahrensia donghaiensis sp. nov., a novel dimethylsulphoniopropionate-cleavage bacterium isolated from seawater and emended descriptions of the genus Ahrensia and Ahrensia kielensis.</title>
        <authorList>
            <person name="Liu J."/>
        </authorList>
    </citation>
    <scope>NUCLEOTIDE SEQUENCE [LARGE SCALE GENOMIC DNA]</scope>
    <source>
        <strain evidence="2 3">LZD062</strain>
    </source>
</reference>
<keyword evidence="3" id="KW-1185">Reference proteome</keyword>
<dbReference type="SUPFAM" id="SSF159779">
    <property type="entry name" value="CdCA1 repeat-like"/>
    <property type="match status" value="1"/>
</dbReference>
<protein>
    <submittedName>
        <fullName evidence="2">Transglutaminase</fullName>
    </submittedName>
</protein>
<evidence type="ECO:0000313" key="3">
    <source>
        <dbReference type="Proteomes" id="UP000038011"/>
    </source>
</evidence>
<dbReference type="Gene3D" id="3.10.620.30">
    <property type="match status" value="1"/>
</dbReference>
<dbReference type="Pfam" id="PF06035">
    <property type="entry name" value="Peptidase_C93"/>
    <property type="match status" value="1"/>
</dbReference>
<evidence type="ECO:0000313" key="2">
    <source>
        <dbReference type="EMBL" id="KPB00067.1"/>
    </source>
</evidence>
<organism evidence="2 3">
    <name type="scientific">Ahrensia marina</name>
    <dbReference type="NCBI Taxonomy" id="1514904"/>
    <lineage>
        <taxon>Bacteria</taxon>
        <taxon>Pseudomonadati</taxon>
        <taxon>Pseudomonadota</taxon>
        <taxon>Alphaproteobacteria</taxon>
        <taxon>Hyphomicrobiales</taxon>
        <taxon>Ahrensiaceae</taxon>
        <taxon>Ahrensia</taxon>
    </lineage>
</organism>
<keyword evidence="1" id="KW-0732">Signal</keyword>
<feature type="chain" id="PRO_5005836630" evidence="1">
    <location>
        <begin position="21"/>
        <end position="196"/>
    </location>
</feature>
<dbReference type="PANTHER" id="PTHR39327">
    <property type="match status" value="1"/>
</dbReference>
<dbReference type="Proteomes" id="UP000038011">
    <property type="component" value="Unassembled WGS sequence"/>
</dbReference>
<dbReference type="STRING" id="1514904.SU32_15950"/>
<evidence type="ECO:0000256" key="1">
    <source>
        <dbReference type="SAM" id="SignalP"/>
    </source>
</evidence>
<proteinExistence type="predicted"/>
<comment type="caution">
    <text evidence="2">The sequence shown here is derived from an EMBL/GenBank/DDBJ whole genome shotgun (WGS) entry which is preliminary data.</text>
</comment>
<name>A0A0M9GKQ5_9HYPH</name>
<dbReference type="AlphaFoldDB" id="A0A0M9GKQ5"/>
<dbReference type="PATRIC" id="fig|1514904.3.peg.2597"/>